<proteinExistence type="predicted"/>
<keyword evidence="1" id="KW-0238">DNA-binding</keyword>
<keyword evidence="2" id="KW-1185">Reference proteome</keyword>
<dbReference type="PANTHER" id="PTHR38479">
    <property type="entry name" value="LMO0824 PROTEIN"/>
    <property type="match status" value="1"/>
</dbReference>
<dbReference type="Proteomes" id="UP001527099">
    <property type="component" value="Unassembled WGS sequence"/>
</dbReference>
<comment type="caution">
    <text evidence="1">The sequence shown here is derived from an EMBL/GenBank/DDBJ whole genome shotgun (WGS) entry which is preliminary data.</text>
</comment>
<dbReference type="RefSeq" id="WP_268617016.1">
    <property type="nucleotide sequence ID" value="NZ_JAMDMX010000081.1"/>
</dbReference>
<dbReference type="InterPro" id="IPR009351">
    <property type="entry name" value="AlkZ-like"/>
</dbReference>
<accession>A0ABT4GI29</accession>
<name>A0ABT4GI29_9BACL</name>
<sequence length="93" mass="10824">MLLSYDNRIRIMRDEDKHLVFTDNGIIRATLIVDGFVRGIWSIIQKRKSAILTINLFEPLSQVDQDEVAEEAEHLFDFIAPDTSTRDILFMNQ</sequence>
<dbReference type="Pfam" id="PF06224">
    <property type="entry name" value="AlkZ-like"/>
    <property type="match status" value="1"/>
</dbReference>
<evidence type="ECO:0000313" key="1">
    <source>
        <dbReference type="EMBL" id="MCY9695848.1"/>
    </source>
</evidence>
<protein>
    <submittedName>
        <fullName evidence="1">Winged helix DNA-binding domain-containing protein</fullName>
    </submittedName>
</protein>
<dbReference type="EMBL" id="JAMDMX010000081">
    <property type="protein sequence ID" value="MCY9695848.1"/>
    <property type="molecule type" value="Genomic_DNA"/>
</dbReference>
<dbReference type="GO" id="GO:0003677">
    <property type="term" value="F:DNA binding"/>
    <property type="evidence" value="ECO:0007669"/>
    <property type="project" value="UniProtKB-KW"/>
</dbReference>
<reference evidence="1 2" key="1">
    <citation type="submission" date="2022-05" db="EMBL/GenBank/DDBJ databases">
        <title>Genome Sequencing of Bee-Associated Microbes.</title>
        <authorList>
            <person name="Dunlap C."/>
        </authorList>
    </citation>
    <scope>NUCLEOTIDE SEQUENCE [LARGE SCALE GENOMIC DNA]</scope>
    <source>
        <strain evidence="1 2">NRRL B-14421</strain>
    </source>
</reference>
<gene>
    <name evidence="1" type="ORF">M5X19_23495</name>
</gene>
<organism evidence="1 2">
    <name type="scientific">Paenibacillus alginolyticus</name>
    <dbReference type="NCBI Taxonomy" id="59839"/>
    <lineage>
        <taxon>Bacteria</taxon>
        <taxon>Bacillati</taxon>
        <taxon>Bacillota</taxon>
        <taxon>Bacilli</taxon>
        <taxon>Bacillales</taxon>
        <taxon>Paenibacillaceae</taxon>
        <taxon>Paenibacillus</taxon>
    </lineage>
</organism>
<evidence type="ECO:0000313" key="2">
    <source>
        <dbReference type="Proteomes" id="UP001527099"/>
    </source>
</evidence>
<dbReference type="PANTHER" id="PTHR38479:SF2">
    <property type="entry name" value="WINGED HELIX DNA-BINDING DOMAIN-CONTAINING PROTEIN"/>
    <property type="match status" value="1"/>
</dbReference>